<feature type="domain" description="VWFD" evidence="2">
    <location>
        <begin position="363"/>
        <end position="551"/>
    </location>
</feature>
<evidence type="ECO:0000259" key="1">
    <source>
        <dbReference type="PROSITE" id="PS50022"/>
    </source>
</evidence>
<name>A0ABV8HU28_9ACTN</name>
<dbReference type="PROSITE" id="PS51233">
    <property type="entry name" value="VWFD"/>
    <property type="match status" value="1"/>
</dbReference>
<dbReference type="RefSeq" id="WP_386432468.1">
    <property type="nucleotide sequence ID" value="NZ_JBHSBB010000014.1"/>
</dbReference>
<comment type="caution">
    <text evidence="3">The sequence shown here is derived from an EMBL/GenBank/DDBJ whole genome shotgun (WGS) entry which is preliminary data.</text>
</comment>
<dbReference type="InterPro" id="IPR008979">
    <property type="entry name" value="Galactose-bd-like_sf"/>
</dbReference>
<gene>
    <name evidence="3" type="ORF">ACFO3J_23430</name>
</gene>
<evidence type="ECO:0000313" key="4">
    <source>
        <dbReference type="Proteomes" id="UP001595765"/>
    </source>
</evidence>
<sequence>MATERPSARTHRRLRRALGVVVAVVAALVTTMLIPPGAAAGSTTPTSMTAEQWHTTMTRLATPAKGCYTASYPALTWQSAACTTAPNRRYAPRPGGNAAGPHLPAVAGAGARPAAGVAPDVVGNGIDFSAGVSGLLSGATGSFPTVSGVTSETGGGVANSYSLQLNSAPFTSPVCAGVAGCQGWEQFIFANPGSGTSAAFIQFWILNYFTTCPAGWSSYLSDCYKNGPAVAVPSQPIANLGALSLSGNVTGTTDTVVMTTPGGSLSAATADSTLDLSAAWNAVEFMIGGNGGGSQATFNPGSTITVKTVTHNGTTNAPTCLTEGFTGETNNLNLVNSAAYAVGASPSMESVQSNILTSPPSCASAQGTGDTHLQTFGGTYYDFQADGAFTLARSSTMTVQSNQVSGAPLGWPGAAVNSAVATQMGANTVALCVSRGLVIDGTAATLDSGGTISLPSGDKIVRNGSQYVVTDPQGDSMTATMNPGYVDVHVGLGAYPEPVSGLLANAPGTNNQLRTSTGTVISLPVDLNTLYRVYGDSWRVPAAQSLVAVCGDQTQNTDPTTPFWSDQLPTALHDQAQAVCQKDGVKNTTLLEACTLDTAVLGAGAATEFIGEPAPVNVAFSEDTGGPANGDTVTVTLPASAKDRYVRLNFTANSTQIGAQAAEFAVYGTAARNLALNAPVTVSSATAGLPGPNAVDGNTVSYWQSATGAWPSTLTVDLGATNQLSSLGITLPSGWPARTQTLSVLGSNDGGAWTTLVGPATYRWGSPQ</sequence>
<evidence type="ECO:0000313" key="3">
    <source>
        <dbReference type="EMBL" id="MFC4034406.1"/>
    </source>
</evidence>
<dbReference type="Pfam" id="PF22633">
    <property type="entry name" value="F5_F8_type_C_2"/>
    <property type="match status" value="1"/>
</dbReference>
<dbReference type="SUPFAM" id="SSF49785">
    <property type="entry name" value="Galactose-binding domain-like"/>
    <property type="match status" value="1"/>
</dbReference>
<evidence type="ECO:0000259" key="2">
    <source>
        <dbReference type="PROSITE" id="PS51233"/>
    </source>
</evidence>
<organism evidence="3 4">
    <name type="scientific">Streptomyces polygonati</name>
    <dbReference type="NCBI Taxonomy" id="1617087"/>
    <lineage>
        <taxon>Bacteria</taxon>
        <taxon>Bacillati</taxon>
        <taxon>Actinomycetota</taxon>
        <taxon>Actinomycetes</taxon>
        <taxon>Kitasatosporales</taxon>
        <taxon>Streptomycetaceae</taxon>
        <taxon>Streptomyces</taxon>
    </lineage>
</organism>
<feature type="domain" description="F5/8 type C" evidence="1">
    <location>
        <begin position="659"/>
        <end position="768"/>
    </location>
</feature>
<protein>
    <submittedName>
        <fullName evidence="3">Discoidin domain-containing protein</fullName>
    </submittedName>
</protein>
<dbReference type="Gene3D" id="2.60.120.260">
    <property type="entry name" value="Galactose-binding domain-like"/>
    <property type="match status" value="2"/>
</dbReference>
<keyword evidence="4" id="KW-1185">Reference proteome</keyword>
<dbReference type="InterPro" id="IPR001846">
    <property type="entry name" value="VWF_type-D"/>
</dbReference>
<proteinExistence type="predicted"/>
<dbReference type="InterPro" id="IPR000421">
    <property type="entry name" value="FA58C"/>
</dbReference>
<dbReference type="Proteomes" id="UP001595765">
    <property type="component" value="Unassembled WGS sequence"/>
</dbReference>
<accession>A0ABV8HU28</accession>
<reference evidence="4" key="1">
    <citation type="journal article" date="2019" name="Int. J. Syst. Evol. Microbiol.">
        <title>The Global Catalogue of Microorganisms (GCM) 10K type strain sequencing project: providing services to taxonomists for standard genome sequencing and annotation.</title>
        <authorList>
            <consortium name="The Broad Institute Genomics Platform"/>
            <consortium name="The Broad Institute Genome Sequencing Center for Infectious Disease"/>
            <person name="Wu L."/>
            <person name="Ma J."/>
        </authorList>
    </citation>
    <scope>NUCLEOTIDE SEQUENCE [LARGE SCALE GENOMIC DNA]</scope>
    <source>
        <strain evidence="4">CGMCC 4.7237</strain>
    </source>
</reference>
<dbReference type="EMBL" id="JBHSBB010000014">
    <property type="protein sequence ID" value="MFC4034406.1"/>
    <property type="molecule type" value="Genomic_DNA"/>
</dbReference>
<dbReference type="PROSITE" id="PS50022">
    <property type="entry name" value="FA58C_3"/>
    <property type="match status" value="1"/>
</dbReference>